<proteinExistence type="predicted"/>
<sequence>MASEGSIRIPPEIINNILYRLPAKSLGRFKSVSKDWLSLISEPQFIKTHHNTHKRCHLIVSNHHRLCSLQFPRHEAEPVPEPTNIRFELHYLNLTIHGSCNGLVLVSGHDFASVHIVVLNPTTGEFVECQHPIMRTLVDFLEIEIMYGFGYDSVTDDYKVVTISYFHNSYLIPPDNMSIHVYSLRTNTWKEVTDSPYDHSHWRSLPGVFVDGFLHWVANKDSDHSPVIIAFSLADEKFYELPSPNLHNNAVVMSRIACNLIVLGGKLAIFVKDEVWLMNEYGVRESWTKILVNGLDGIPIVEPMSLYVSGKFLLVSHDFLLVYDVEETTFCKIVNVSRKIKGLRIRGTYVESLVSPKFS</sequence>
<protein>
    <submittedName>
        <fullName evidence="1">Uncharacterized protein</fullName>
    </submittedName>
</protein>
<gene>
    <name evidence="1" type="ORF">L2E82_41915</name>
</gene>
<organism evidence="1 2">
    <name type="scientific">Cichorium intybus</name>
    <name type="common">Chicory</name>
    <dbReference type="NCBI Taxonomy" id="13427"/>
    <lineage>
        <taxon>Eukaryota</taxon>
        <taxon>Viridiplantae</taxon>
        <taxon>Streptophyta</taxon>
        <taxon>Embryophyta</taxon>
        <taxon>Tracheophyta</taxon>
        <taxon>Spermatophyta</taxon>
        <taxon>Magnoliopsida</taxon>
        <taxon>eudicotyledons</taxon>
        <taxon>Gunneridae</taxon>
        <taxon>Pentapetalae</taxon>
        <taxon>asterids</taxon>
        <taxon>campanulids</taxon>
        <taxon>Asterales</taxon>
        <taxon>Asteraceae</taxon>
        <taxon>Cichorioideae</taxon>
        <taxon>Cichorieae</taxon>
        <taxon>Cichoriinae</taxon>
        <taxon>Cichorium</taxon>
    </lineage>
</organism>
<reference evidence="2" key="1">
    <citation type="journal article" date="2022" name="Mol. Ecol. Resour.">
        <title>The genomes of chicory, endive, great burdock and yacon provide insights into Asteraceae palaeo-polyploidization history and plant inulin production.</title>
        <authorList>
            <person name="Fan W."/>
            <person name="Wang S."/>
            <person name="Wang H."/>
            <person name="Wang A."/>
            <person name="Jiang F."/>
            <person name="Liu H."/>
            <person name="Zhao H."/>
            <person name="Xu D."/>
            <person name="Zhang Y."/>
        </authorList>
    </citation>
    <scope>NUCLEOTIDE SEQUENCE [LARGE SCALE GENOMIC DNA]</scope>
    <source>
        <strain evidence="2">cv. Punajuju</strain>
    </source>
</reference>
<accession>A0ACB8ZKB8</accession>
<evidence type="ECO:0000313" key="2">
    <source>
        <dbReference type="Proteomes" id="UP001055811"/>
    </source>
</evidence>
<keyword evidence="2" id="KW-1185">Reference proteome</keyword>
<dbReference type="EMBL" id="CM042016">
    <property type="protein sequence ID" value="KAI3698399.1"/>
    <property type="molecule type" value="Genomic_DNA"/>
</dbReference>
<reference evidence="1 2" key="2">
    <citation type="journal article" date="2022" name="Mol. Ecol. Resour.">
        <title>The genomes of chicory, endive, great burdock and yacon provide insights into Asteraceae paleo-polyploidization history and plant inulin production.</title>
        <authorList>
            <person name="Fan W."/>
            <person name="Wang S."/>
            <person name="Wang H."/>
            <person name="Wang A."/>
            <person name="Jiang F."/>
            <person name="Liu H."/>
            <person name="Zhao H."/>
            <person name="Xu D."/>
            <person name="Zhang Y."/>
        </authorList>
    </citation>
    <scope>NUCLEOTIDE SEQUENCE [LARGE SCALE GENOMIC DNA]</scope>
    <source>
        <strain evidence="2">cv. Punajuju</strain>
        <tissue evidence="1">Leaves</tissue>
    </source>
</reference>
<evidence type="ECO:0000313" key="1">
    <source>
        <dbReference type="EMBL" id="KAI3698399.1"/>
    </source>
</evidence>
<dbReference type="Proteomes" id="UP001055811">
    <property type="component" value="Linkage Group LG08"/>
</dbReference>
<name>A0ACB8ZKB8_CICIN</name>
<comment type="caution">
    <text evidence="1">The sequence shown here is derived from an EMBL/GenBank/DDBJ whole genome shotgun (WGS) entry which is preliminary data.</text>
</comment>